<dbReference type="KEGG" id="xfh:XFHB_00545"/>
<evidence type="ECO:0008006" key="4">
    <source>
        <dbReference type="Google" id="ProtNLM"/>
    </source>
</evidence>
<proteinExistence type="predicted"/>
<dbReference type="Proteomes" id="UP000196980">
    <property type="component" value="Chromosome"/>
</dbReference>
<feature type="transmembrane region" description="Helical" evidence="1">
    <location>
        <begin position="6"/>
        <end position="24"/>
    </location>
</feature>
<sequence>MHIYGAGGFILSLLSFILGILGFFRSRILDWLTFRKAKKKQAIKKALDEIESITSQPFDPLRFAKEVTDCLVCFIFSVSLLQIATIMNFGLYVGPWMQTIDYLLYASVGLFLGICSGILSELRRKLNIKLDPQKATERLRAMLEKLD</sequence>
<evidence type="ECO:0000313" key="2">
    <source>
        <dbReference type="EMBL" id="ALR05593.2"/>
    </source>
</evidence>
<keyword evidence="1" id="KW-0812">Transmembrane</keyword>
<dbReference type="EMBL" id="CP009885">
    <property type="protein sequence ID" value="ALR05593.2"/>
    <property type="molecule type" value="Genomic_DNA"/>
</dbReference>
<feature type="transmembrane region" description="Helical" evidence="1">
    <location>
        <begin position="102"/>
        <end position="120"/>
    </location>
</feature>
<name>A0ABC8AB25_XYLFS</name>
<accession>A0ABC8AB25</accession>
<dbReference type="AlphaFoldDB" id="A0ABC8AB25"/>
<keyword evidence="1" id="KW-0472">Membrane</keyword>
<reference evidence="3" key="1">
    <citation type="submission" date="2014-11" db="EMBL/GenBank/DDBJ databases">
        <title>Xylella fastidiosa Hib4 Genome Sequencing.</title>
        <authorList>
            <person name="Pierry P.M."/>
            <person name="da Silva A.M."/>
        </authorList>
    </citation>
    <scope>NUCLEOTIDE SEQUENCE [LARGE SCALE GENOMIC DNA]</scope>
    <source>
        <strain evidence="3">Hib4</strain>
    </source>
</reference>
<feature type="transmembrane region" description="Helical" evidence="1">
    <location>
        <begin position="70"/>
        <end position="90"/>
    </location>
</feature>
<organism evidence="2 3">
    <name type="scientific">Xylella fastidiosa</name>
    <dbReference type="NCBI Taxonomy" id="2371"/>
    <lineage>
        <taxon>Bacteria</taxon>
        <taxon>Pseudomonadati</taxon>
        <taxon>Pseudomonadota</taxon>
        <taxon>Gammaproteobacteria</taxon>
        <taxon>Lysobacterales</taxon>
        <taxon>Lysobacteraceae</taxon>
        <taxon>Xylella</taxon>
    </lineage>
</organism>
<evidence type="ECO:0000256" key="1">
    <source>
        <dbReference type="SAM" id="Phobius"/>
    </source>
</evidence>
<protein>
    <recommendedName>
        <fullName evidence="4">Phage holin family protein</fullName>
    </recommendedName>
</protein>
<keyword evidence="1" id="KW-1133">Transmembrane helix</keyword>
<gene>
    <name evidence="2" type="ORF">XFHB_00545</name>
</gene>
<evidence type="ECO:0000313" key="3">
    <source>
        <dbReference type="Proteomes" id="UP000196980"/>
    </source>
</evidence>